<accession>A0A818QGL1</accession>
<comment type="caution">
    <text evidence="1">The sequence shown here is derived from an EMBL/GenBank/DDBJ whole genome shotgun (WGS) entry which is preliminary data.</text>
</comment>
<reference evidence="1" key="1">
    <citation type="submission" date="2021-02" db="EMBL/GenBank/DDBJ databases">
        <authorList>
            <person name="Nowell W R."/>
        </authorList>
    </citation>
    <scope>NUCLEOTIDE SEQUENCE</scope>
</reference>
<evidence type="ECO:0000313" key="1">
    <source>
        <dbReference type="EMBL" id="CAF3641108.1"/>
    </source>
</evidence>
<gene>
    <name evidence="1" type="ORF">JBS370_LOCUS5812</name>
</gene>
<dbReference type="Proteomes" id="UP000663836">
    <property type="component" value="Unassembled WGS sequence"/>
</dbReference>
<feature type="non-terminal residue" evidence="1">
    <location>
        <position position="1"/>
    </location>
</feature>
<organism evidence="1 2">
    <name type="scientific">Rotaria sordida</name>
    <dbReference type="NCBI Taxonomy" id="392033"/>
    <lineage>
        <taxon>Eukaryota</taxon>
        <taxon>Metazoa</taxon>
        <taxon>Spiralia</taxon>
        <taxon>Gnathifera</taxon>
        <taxon>Rotifera</taxon>
        <taxon>Eurotatoria</taxon>
        <taxon>Bdelloidea</taxon>
        <taxon>Philodinida</taxon>
        <taxon>Philodinidae</taxon>
        <taxon>Rotaria</taxon>
    </lineage>
</organism>
<dbReference type="EMBL" id="CAJOBD010000307">
    <property type="protein sequence ID" value="CAF3641108.1"/>
    <property type="molecule type" value="Genomic_DNA"/>
</dbReference>
<sequence>QWKPKLQIVFDRVQGLYQSKWYRCGIQHVKPFSIKIKRKANDIFKEFKNEQ</sequence>
<proteinExistence type="predicted"/>
<name>A0A818QGL1_9BILA</name>
<dbReference type="AlphaFoldDB" id="A0A818QGL1"/>
<evidence type="ECO:0000313" key="2">
    <source>
        <dbReference type="Proteomes" id="UP000663836"/>
    </source>
</evidence>
<protein>
    <submittedName>
        <fullName evidence="1">Uncharacterized protein</fullName>
    </submittedName>
</protein>